<organism evidence="3 4">
    <name type="scientific">Candidatus Bilamarchaeum dharawalense</name>
    <dbReference type="NCBI Taxonomy" id="2885759"/>
    <lineage>
        <taxon>Archaea</taxon>
        <taxon>Candidatus Micrarchaeota</taxon>
        <taxon>Candidatus Micrarchaeia</taxon>
        <taxon>Candidatus Anstonellales</taxon>
        <taxon>Candidatus Bilamarchaeaceae</taxon>
        <taxon>Candidatus Bilamarchaeum</taxon>
    </lineage>
</organism>
<evidence type="ECO:0000256" key="1">
    <source>
        <dbReference type="ARBA" id="ARBA00023002"/>
    </source>
</evidence>
<dbReference type="Proteomes" id="UP000789941">
    <property type="component" value="Unassembled WGS sequence"/>
</dbReference>
<evidence type="ECO:0000313" key="4">
    <source>
        <dbReference type="Proteomes" id="UP000789941"/>
    </source>
</evidence>
<reference evidence="3 4" key="1">
    <citation type="submission" date="2019-08" db="EMBL/GenBank/DDBJ databases">
        <authorList>
            <person name="Vazquez-Campos X."/>
        </authorList>
    </citation>
    <scope>NUCLEOTIDE SEQUENCE [LARGE SCALE GENOMIC DNA]</scope>
    <source>
        <strain evidence="3">LFW-283_2</strain>
    </source>
</reference>
<dbReference type="Gene3D" id="3.20.20.220">
    <property type="match status" value="1"/>
</dbReference>
<dbReference type="GO" id="GO:0006562">
    <property type="term" value="P:L-proline catabolic process"/>
    <property type="evidence" value="ECO:0007669"/>
    <property type="project" value="InterPro"/>
</dbReference>
<comment type="caution">
    <text evidence="3">The sequence shown here is derived from an EMBL/GenBank/DDBJ whole genome shotgun (WGS) entry which is preliminary data.</text>
</comment>
<protein>
    <submittedName>
        <fullName evidence="3">Proline dehydrogenase</fullName>
    </submittedName>
</protein>
<dbReference type="PANTHER" id="PTHR13914">
    <property type="entry name" value="PROLINE OXIDASE"/>
    <property type="match status" value="1"/>
</dbReference>
<evidence type="ECO:0000259" key="2">
    <source>
        <dbReference type="Pfam" id="PF01619"/>
    </source>
</evidence>
<dbReference type="GO" id="GO:0004657">
    <property type="term" value="F:proline dehydrogenase activity"/>
    <property type="evidence" value="ECO:0007669"/>
    <property type="project" value="InterPro"/>
</dbReference>
<dbReference type="PANTHER" id="PTHR13914:SF0">
    <property type="entry name" value="PROLINE DEHYDROGENASE 1, MITOCHONDRIAL"/>
    <property type="match status" value="1"/>
</dbReference>
<dbReference type="SUPFAM" id="SSF51730">
    <property type="entry name" value="FAD-linked oxidoreductase"/>
    <property type="match status" value="1"/>
</dbReference>
<accession>A0A5E4LST6</accession>
<evidence type="ECO:0000313" key="3">
    <source>
        <dbReference type="EMBL" id="VVC04133.1"/>
    </source>
</evidence>
<sequence length="328" mass="36846">MKQRQHAGVGGAIFHATVGRKWCAGPTVEHVLRAIQKDHDEGKGALVNYLGEHCKTKEEVMHNMEAYETLIERLATFLSSSELLDPTFVPAISMKPTQFGLDVAGLSTPENYTAGNMSHIVALASRKGIPVWMDMEGSDTTDFTIGLYKRLLEVQGRLVRLVLQANLKRTPDDLRDLMQRDQATVRLVKGIYPESPGIAFMKNEEIHRAFAELIEIAFTQSSSSFGVAIGSHHSERIAEAVAFQQGDFQKDYFVVQMLRGVMKKLADQLVTQGVPIEIYEPYGPNEFPYSVRRMRESPSFILGLVRATLFEGRYTKLYEHHQPTESSQ</sequence>
<dbReference type="AlphaFoldDB" id="A0A5E4LST6"/>
<gene>
    <name evidence="3" type="ORF">LFW2832_00759</name>
</gene>
<dbReference type="EMBL" id="CABMJJ010000009">
    <property type="protein sequence ID" value="VVC04133.1"/>
    <property type="molecule type" value="Genomic_DNA"/>
</dbReference>
<dbReference type="InterPro" id="IPR002872">
    <property type="entry name" value="Proline_DH_dom"/>
</dbReference>
<dbReference type="InterPro" id="IPR015659">
    <property type="entry name" value="Proline_oxidase"/>
</dbReference>
<dbReference type="InterPro" id="IPR029041">
    <property type="entry name" value="FAD-linked_oxidoreductase-like"/>
</dbReference>
<proteinExistence type="predicted"/>
<feature type="domain" description="Proline dehydrogenase" evidence="2">
    <location>
        <begin position="32"/>
        <end position="296"/>
    </location>
</feature>
<keyword evidence="1" id="KW-0560">Oxidoreductase</keyword>
<name>A0A5E4LST6_9ARCH</name>
<dbReference type="Pfam" id="PF01619">
    <property type="entry name" value="Pro_dh"/>
    <property type="match status" value="1"/>
</dbReference>